<reference evidence="2 3" key="1">
    <citation type="submission" date="2018-01" db="EMBL/GenBank/DDBJ databases">
        <title>Metagenomic assembled genomes from two thermal pools in the Uzon Caldera, Kamchatka, Russia.</title>
        <authorList>
            <person name="Wilkins L."/>
            <person name="Ettinger C."/>
        </authorList>
    </citation>
    <scope>NUCLEOTIDE SEQUENCE [LARGE SCALE GENOMIC DNA]</scope>
    <source>
        <strain evidence="2">ZAV-02</strain>
    </source>
</reference>
<keyword evidence="1" id="KW-0472">Membrane</keyword>
<keyword evidence="1" id="KW-0812">Transmembrane</keyword>
<protein>
    <recommendedName>
        <fullName evidence="4">DUF218 domain-containing protein</fullName>
    </recommendedName>
</protein>
<dbReference type="Proteomes" id="UP000243376">
    <property type="component" value="Unassembled WGS sequence"/>
</dbReference>
<name>A0A2J6X3Z0_9CHLR</name>
<evidence type="ECO:0000313" key="2">
    <source>
        <dbReference type="EMBL" id="PMP80986.1"/>
    </source>
</evidence>
<organism evidence="2 3">
    <name type="scientific">Chloroflexus aggregans</name>
    <dbReference type="NCBI Taxonomy" id="152260"/>
    <lineage>
        <taxon>Bacteria</taxon>
        <taxon>Bacillati</taxon>
        <taxon>Chloroflexota</taxon>
        <taxon>Chloroflexia</taxon>
        <taxon>Chloroflexales</taxon>
        <taxon>Chloroflexineae</taxon>
        <taxon>Chloroflexaceae</taxon>
        <taxon>Chloroflexus</taxon>
    </lineage>
</organism>
<comment type="caution">
    <text evidence="2">The sequence shown here is derived from an EMBL/GenBank/DDBJ whole genome shotgun (WGS) entry which is preliminary data.</text>
</comment>
<evidence type="ECO:0008006" key="4">
    <source>
        <dbReference type="Google" id="ProtNLM"/>
    </source>
</evidence>
<evidence type="ECO:0000256" key="1">
    <source>
        <dbReference type="SAM" id="Phobius"/>
    </source>
</evidence>
<gene>
    <name evidence="2" type="ORF">C0184_08890</name>
</gene>
<keyword evidence="1" id="KW-1133">Transmembrane helix</keyword>
<proteinExistence type="predicted"/>
<feature type="transmembrane region" description="Helical" evidence="1">
    <location>
        <begin position="14"/>
        <end position="33"/>
    </location>
</feature>
<accession>A0A2J6X3Z0</accession>
<dbReference type="EMBL" id="PNIQ01000590">
    <property type="protein sequence ID" value="PMP80986.1"/>
    <property type="molecule type" value="Genomic_DNA"/>
</dbReference>
<evidence type="ECO:0000313" key="3">
    <source>
        <dbReference type="Proteomes" id="UP000243376"/>
    </source>
</evidence>
<sequence>MKTHNFWLQSLRSAFRWLLGGIVIIAAITLWVVDRPLAEPFPLSADAVLVVATESPTVEVSTQLADLLNTGAIPVAYLAGPNTEALVIELSRRGVSHDRLRILDDTDQLLSTAHTAGLRRLMIAAPFSHRLMFVRQAQTMGFAVAALDSGTAPTLSERVTAALLYWRMLLFWRAS</sequence>
<dbReference type="AlphaFoldDB" id="A0A2J6X3Z0"/>